<keyword evidence="3" id="KW-1185">Reference proteome</keyword>
<sequence>MPAEATDKGADPVQPSRTLQAKDPGHTQNSNRFTVTCHRPSGPPAPQTTIGQAEPRTPTQPQQSFQNKEHRQPLGKQNQGPQLSLSSPSRTKTPEEALARPAACHWCETFCAHRAAVSSQAATPTL</sequence>
<protein>
    <submittedName>
        <fullName evidence="2">Uncharacterized protein</fullName>
    </submittedName>
</protein>
<reference evidence="2 3" key="1">
    <citation type="journal article" date="2013" name="Nat. Commun.">
        <title>Genome analysis reveals insights into physiology and longevity of the Brandt's bat Myotis brandtii.</title>
        <authorList>
            <person name="Seim I."/>
            <person name="Fang X."/>
            <person name="Xiong Z."/>
            <person name="Lobanov A.V."/>
            <person name="Huang Z."/>
            <person name="Ma S."/>
            <person name="Feng Y."/>
            <person name="Turanov A.A."/>
            <person name="Zhu Y."/>
            <person name="Lenz T.L."/>
            <person name="Gerashchenko M.V."/>
            <person name="Fan D."/>
            <person name="Hee Yim S."/>
            <person name="Yao X."/>
            <person name="Jordan D."/>
            <person name="Xiong Y."/>
            <person name="Ma Y."/>
            <person name="Lyapunov A.N."/>
            <person name="Chen G."/>
            <person name="Kulakova O.I."/>
            <person name="Sun Y."/>
            <person name="Lee S.G."/>
            <person name="Bronson R.T."/>
            <person name="Moskalev A.A."/>
            <person name="Sunyaev S.R."/>
            <person name="Zhang G."/>
            <person name="Krogh A."/>
            <person name="Wang J."/>
            <person name="Gladyshev V.N."/>
        </authorList>
    </citation>
    <scope>NUCLEOTIDE SEQUENCE [LARGE SCALE GENOMIC DNA]</scope>
</reference>
<name>S7P5Z2_MYOBR</name>
<organism evidence="2 3">
    <name type="scientific">Myotis brandtii</name>
    <name type="common">Brandt's bat</name>
    <dbReference type="NCBI Taxonomy" id="109478"/>
    <lineage>
        <taxon>Eukaryota</taxon>
        <taxon>Metazoa</taxon>
        <taxon>Chordata</taxon>
        <taxon>Craniata</taxon>
        <taxon>Vertebrata</taxon>
        <taxon>Euteleostomi</taxon>
        <taxon>Mammalia</taxon>
        <taxon>Eutheria</taxon>
        <taxon>Laurasiatheria</taxon>
        <taxon>Chiroptera</taxon>
        <taxon>Yangochiroptera</taxon>
        <taxon>Vespertilionidae</taxon>
        <taxon>Myotis</taxon>
    </lineage>
</organism>
<feature type="region of interest" description="Disordered" evidence="1">
    <location>
        <begin position="1"/>
        <end position="99"/>
    </location>
</feature>
<feature type="compositionally biased region" description="Basic and acidic residues" evidence="1">
    <location>
        <begin position="1"/>
        <end position="10"/>
    </location>
</feature>
<evidence type="ECO:0000313" key="2">
    <source>
        <dbReference type="EMBL" id="EPQ03092.1"/>
    </source>
</evidence>
<evidence type="ECO:0000313" key="3">
    <source>
        <dbReference type="Proteomes" id="UP000052978"/>
    </source>
</evidence>
<feature type="compositionally biased region" description="Polar residues" evidence="1">
    <location>
        <begin position="47"/>
        <end position="66"/>
    </location>
</feature>
<proteinExistence type="predicted"/>
<dbReference type="EMBL" id="KE161324">
    <property type="protein sequence ID" value="EPQ03092.1"/>
    <property type="molecule type" value="Genomic_DNA"/>
</dbReference>
<dbReference type="Proteomes" id="UP000052978">
    <property type="component" value="Unassembled WGS sequence"/>
</dbReference>
<dbReference type="AlphaFoldDB" id="S7P5Z2"/>
<evidence type="ECO:0000256" key="1">
    <source>
        <dbReference type="SAM" id="MobiDB-lite"/>
    </source>
</evidence>
<accession>S7P5Z2</accession>
<gene>
    <name evidence="2" type="ORF">D623_10016309</name>
</gene>
<feature type="compositionally biased region" description="Polar residues" evidence="1">
    <location>
        <begin position="75"/>
        <end position="91"/>
    </location>
</feature>